<dbReference type="RefSeq" id="WP_176946803.1">
    <property type="nucleotide sequence ID" value="NZ_FNCC01000007.1"/>
</dbReference>
<organism evidence="1 2">
    <name type="scientific">Lentzea fradiae</name>
    <dbReference type="NCBI Taxonomy" id="200378"/>
    <lineage>
        <taxon>Bacteria</taxon>
        <taxon>Bacillati</taxon>
        <taxon>Actinomycetota</taxon>
        <taxon>Actinomycetes</taxon>
        <taxon>Pseudonocardiales</taxon>
        <taxon>Pseudonocardiaceae</taxon>
        <taxon>Lentzea</taxon>
    </lineage>
</organism>
<dbReference type="Proteomes" id="UP000199623">
    <property type="component" value="Unassembled WGS sequence"/>
</dbReference>
<proteinExistence type="predicted"/>
<gene>
    <name evidence="1" type="ORF">SAMN05216553_107248</name>
</gene>
<dbReference type="AlphaFoldDB" id="A0A1G7TGR5"/>
<protein>
    <submittedName>
        <fullName evidence="1">Uncharacterized protein</fullName>
    </submittedName>
</protein>
<sequence>MVVEDGPQYMHENPGTHCCAEITEYRWSWERLHVTYSDDHRVASPSRA</sequence>
<keyword evidence="2" id="KW-1185">Reference proteome</keyword>
<accession>A0A1G7TGR5</accession>
<reference evidence="2" key="1">
    <citation type="submission" date="2016-10" db="EMBL/GenBank/DDBJ databases">
        <authorList>
            <person name="Varghese N."/>
            <person name="Submissions S."/>
        </authorList>
    </citation>
    <scope>NUCLEOTIDE SEQUENCE [LARGE SCALE GENOMIC DNA]</scope>
    <source>
        <strain evidence="2">CGMCC 4.3506</strain>
    </source>
</reference>
<evidence type="ECO:0000313" key="2">
    <source>
        <dbReference type="Proteomes" id="UP000199623"/>
    </source>
</evidence>
<dbReference type="EMBL" id="FNCC01000007">
    <property type="protein sequence ID" value="SDG34292.1"/>
    <property type="molecule type" value="Genomic_DNA"/>
</dbReference>
<name>A0A1G7TGR5_9PSEU</name>
<evidence type="ECO:0000313" key="1">
    <source>
        <dbReference type="EMBL" id="SDG34292.1"/>
    </source>
</evidence>